<dbReference type="Gene3D" id="3.30.450.150">
    <property type="entry name" value="Haem-degrading domain"/>
    <property type="match status" value="1"/>
</dbReference>
<comment type="caution">
    <text evidence="2">The sequence shown here is derived from an EMBL/GenBank/DDBJ whole genome shotgun (WGS) entry which is preliminary data.</text>
</comment>
<evidence type="ECO:0000313" key="4">
    <source>
        <dbReference type="Proteomes" id="UP001481677"/>
    </source>
</evidence>
<accession>A0A5C6VIK6</accession>
<reference evidence="2" key="2">
    <citation type="submission" date="2019-08" db="EMBL/GenBank/DDBJ databases">
        <authorList>
            <person name="Im W.-T."/>
        </authorList>
    </citation>
    <scope>NUCLEOTIDE SEQUENCE</scope>
    <source>
        <strain evidence="2">NF 2-5-3</strain>
    </source>
</reference>
<dbReference type="AlphaFoldDB" id="A0A5C6VIK6"/>
<dbReference type="Proteomes" id="UP001481677">
    <property type="component" value="Unassembled WGS sequence"/>
</dbReference>
<dbReference type="PANTHER" id="PTHR34309:SF1">
    <property type="entry name" value="PROTEIN GLCG"/>
    <property type="match status" value="1"/>
</dbReference>
<dbReference type="InterPro" id="IPR005624">
    <property type="entry name" value="PduO/GlcC-like"/>
</dbReference>
<proteinExistence type="predicted"/>
<organism evidence="2 3">
    <name type="scientific">Paraburkholderia azotifigens</name>
    <dbReference type="NCBI Taxonomy" id="2057004"/>
    <lineage>
        <taxon>Bacteria</taxon>
        <taxon>Pseudomonadati</taxon>
        <taxon>Pseudomonadota</taxon>
        <taxon>Betaproteobacteria</taxon>
        <taxon>Burkholderiales</taxon>
        <taxon>Burkholderiaceae</taxon>
        <taxon>Paraburkholderia</taxon>
    </lineage>
</organism>
<keyword evidence="4" id="KW-1185">Reference proteome</keyword>
<dbReference type="EMBL" id="VOQS01000003">
    <property type="protein sequence ID" value="TXC84524.1"/>
    <property type="molecule type" value="Genomic_DNA"/>
</dbReference>
<protein>
    <submittedName>
        <fullName evidence="2">Heme-binding protein</fullName>
    </submittedName>
</protein>
<sequence length="144" mass="14897">MTSQIINTTTISLEAAQALLAEARRACAARGFAATIAVTDAGGHLRAFERADSAPFLTADVAIDKAWTAASFGMATHQWNQYMAEPAVAPLAHHPRLMAVGGGVPIFHEGRLVGGIGISGGTSVQDHEAAEEALRNAGFLQSGS</sequence>
<dbReference type="RefSeq" id="WP_147236538.1">
    <property type="nucleotide sequence ID" value="NZ_JAZHFZ010000041.1"/>
</dbReference>
<dbReference type="PANTHER" id="PTHR34309">
    <property type="entry name" value="SLR1406 PROTEIN"/>
    <property type="match status" value="1"/>
</dbReference>
<dbReference type="InterPro" id="IPR052517">
    <property type="entry name" value="GlcG_carb_metab_protein"/>
</dbReference>
<reference evidence="2 3" key="1">
    <citation type="journal article" date="2018" name="Int. J. Syst. Evol. Microbiol.">
        <title>Paraburkholderia azotifigens sp. nov., a nitrogen-fixing bacterium isolated from paddy soil.</title>
        <authorList>
            <person name="Choi G.M."/>
            <person name="Im W.T."/>
        </authorList>
    </citation>
    <scope>NUCLEOTIDE SEQUENCE [LARGE SCALE GENOMIC DNA]</scope>
    <source>
        <strain evidence="2 3">NF 2-5-3</strain>
    </source>
</reference>
<dbReference type="SUPFAM" id="SSF143744">
    <property type="entry name" value="GlcG-like"/>
    <property type="match status" value="1"/>
</dbReference>
<evidence type="ECO:0000313" key="2">
    <source>
        <dbReference type="EMBL" id="TXC84524.1"/>
    </source>
</evidence>
<gene>
    <name evidence="2" type="ORF">FRZ40_30095</name>
    <name evidence="1" type="ORF">V4C56_36020</name>
</gene>
<evidence type="ECO:0000313" key="1">
    <source>
        <dbReference type="EMBL" id="MEM5345022.1"/>
    </source>
</evidence>
<dbReference type="InterPro" id="IPR038084">
    <property type="entry name" value="PduO/GlcC-like_sf"/>
</dbReference>
<reference evidence="1 4" key="3">
    <citation type="submission" date="2024-01" db="EMBL/GenBank/DDBJ databases">
        <title>The diversity of rhizobia nodulating Mimosa spp. in eleven states of Brazil covering several biomes is determined by host plant, location, and edaphic factors.</title>
        <authorList>
            <person name="Rouws L."/>
            <person name="Barauna A."/>
            <person name="Beukes C."/>
            <person name="De Faria S.M."/>
            <person name="Gross E."/>
            <person name="Dos Reis Junior F.B."/>
            <person name="Simon M."/>
            <person name="Maluk M."/>
            <person name="Odee D.W."/>
            <person name="Kenicer G."/>
            <person name="Young J.P.W."/>
            <person name="Reis V.M."/>
            <person name="Zilli J."/>
            <person name="James E.K."/>
        </authorList>
    </citation>
    <scope>NUCLEOTIDE SEQUENCE [LARGE SCALE GENOMIC DNA]</scope>
    <source>
        <strain evidence="1 4">JPY530</strain>
    </source>
</reference>
<name>A0A5C6VIK6_9BURK</name>
<dbReference type="EMBL" id="JAZHGA010000041">
    <property type="protein sequence ID" value="MEM5345022.1"/>
    <property type="molecule type" value="Genomic_DNA"/>
</dbReference>
<evidence type="ECO:0000313" key="3">
    <source>
        <dbReference type="Proteomes" id="UP000321776"/>
    </source>
</evidence>
<dbReference type="Proteomes" id="UP000321776">
    <property type="component" value="Unassembled WGS sequence"/>
</dbReference>
<dbReference type="Pfam" id="PF03928">
    <property type="entry name" value="HbpS-like"/>
    <property type="match status" value="1"/>
</dbReference>